<dbReference type="HAMAP" id="MF_00415">
    <property type="entry name" value="FlgH"/>
    <property type="match status" value="1"/>
</dbReference>
<accession>A0A2K8KVM2</accession>
<dbReference type="GO" id="GO:0009427">
    <property type="term" value="C:bacterial-type flagellum basal body, distal rod, L ring"/>
    <property type="evidence" value="ECO:0007669"/>
    <property type="project" value="InterPro"/>
</dbReference>
<keyword evidence="6 11" id="KW-0472">Membrane</keyword>
<keyword evidence="14" id="KW-0969">Cilium</keyword>
<protein>
    <recommendedName>
        <fullName evidence="11">Flagellar L-ring protein</fullName>
    </recommendedName>
    <alternativeName>
        <fullName evidence="11">Basal body L-ring protein</fullName>
    </alternativeName>
</protein>
<comment type="subcellular location">
    <subcellularLocation>
        <location evidence="11">Cell outer membrane</location>
        <topology evidence="11">Lipid-anchor</topology>
    </subcellularLocation>
    <subcellularLocation>
        <location evidence="11">Bacterial flagellum basal body</location>
    </subcellularLocation>
    <subcellularLocation>
        <location evidence="2">Membrane</location>
        <topology evidence="2">Lipid-anchor</topology>
    </subcellularLocation>
</comment>
<feature type="region of interest" description="Disordered" evidence="12">
    <location>
        <begin position="85"/>
        <end position="108"/>
    </location>
</feature>
<comment type="subunit">
    <text evidence="4 11">The basal body constitutes a major portion of the flagellar organelle and consists of four rings (L,P,S, and M) mounted on a central rod.</text>
</comment>
<evidence type="ECO:0000313" key="15">
    <source>
        <dbReference type="Proteomes" id="UP000229757"/>
    </source>
</evidence>
<evidence type="ECO:0000256" key="13">
    <source>
        <dbReference type="SAM" id="SignalP"/>
    </source>
</evidence>
<dbReference type="InterPro" id="IPR000527">
    <property type="entry name" value="Flag_Lring"/>
</dbReference>
<dbReference type="Pfam" id="PF02107">
    <property type="entry name" value="FlgH"/>
    <property type="match status" value="1"/>
</dbReference>
<dbReference type="OrthoDB" id="9789463at2"/>
<dbReference type="PROSITE" id="PS51257">
    <property type="entry name" value="PROKAR_LIPOPROTEIN"/>
    <property type="match status" value="1"/>
</dbReference>
<comment type="function">
    <text evidence="1 11">Assembles around the rod to form the L-ring and probably protects the motor/basal body from shearing forces during rotation.</text>
</comment>
<evidence type="ECO:0000256" key="2">
    <source>
        <dbReference type="ARBA" id="ARBA00004635"/>
    </source>
</evidence>
<feature type="compositionally biased region" description="Low complexity" evidence="12">
    <location>
        <begin position="89"/>
        <end position="103"/>
    </location>
</feature>
<name>A0A2K8KVM2_9GAMM</name>
<evidence type="ECO:0000256" key="7">
    <source>
        <dbReference type="ARBA" id="ARBA00023139"/>
    </source>
</evidence>
<keyword evidence="8 11" id="KW-0975">Bacterial flagellum</keyword>
<dbReference type="KEGG" id="rfo:REIFOR_02130"/>
<keyword evidence="14" id="KW-0282">Flagellum</keyword>
<keyword evidence="9 11" id="KW-0998">Cell outer membrane</keyword>
<dbReference type="GO" id="GO:0003774">
    <property type="term" value="F:cytoskeletal motor activity"/>
    <property type="evidence" value="ECO:0007669"/>
    <property type="project" value="InterPro"/>
</dbReference>
<evidence type="ECO:0000256" key="10">
    <source>
        <dbReference type="ARBA" id="ARBA00023288"/>
    </source>
</evidence>
<dbReference type="EMBL" id="CP011797">
    <property type="protein sequence ID" value="ATX77264.1"/>
    <property type="molecule type" value="Genomic_DNA"/>
</dbReference>
<evidence type="ECO:0000256" key="6">
    <source>
        <dbReference type="ARBA" id="ARBA00023136"/>
    </source>
</evidence>
<reference evidence="14 15" key="1">
    <citation type="journal article" date="2017" name="Environ. Microbiol.">
        <title>Genomic and physiological analyses of 'Reinekea forsetii' reveal a versatile opportunistic lifestyle during spring algae blooms.</title>
        <authorList>
            <person name="Avci B."/>
            <person name="Hahnke R.L."/>
            <person name="Chafee M."/>
            <person name="Fischer T."/>
            <person name="Gruber-Vodicka H."/>
            <person name="Tegetmeyer H.E."/>
            <person name="Harder J."/>
            <person name="Fuchs B.M."/>
            <person name="Amann R.I."/>
            <person name="Teeling H."/>
        </authorList>
    </citation>
    <scope>NUCLEOTIDE SEQUENCE [LARGE SCALE GENOMIC DNA]</scope>
    <source>
        <strain evidence="14 15">Hel1_31_D35</strain>
    </source>
</reference>
<evidence type="ECO:0000313" key="14">
    <source>
        <dbReference type="EMBL" id="ATX77264.1"/>
    </source>
</evidence>
<organism evidence="14 15">
    <name type="scientific">Reinekea forsetii</name>
    <dbReference type="NCBI Taxonomy" id="1336806"/>
    <lineage>
        <taxon>Bacteria</taxon>
        <taxon>Pseudomonadati</taxon>
        <taxon>Pseudomonadota</taxon>
        <taxon>Gammaproteobacteria</taxon>
        <taxon>Oceanospirillales</taxon>
        <taxon>Saccharospirillaceae</taxon>
        <taxon>Reinekea</taxon>
    </lineage>
</organism>
<comment type="similarity">
    <text evidence="3 11">Belongs to the FlgH family.</text>
</comment>
<gene>
    <name evidence="11 14" type="primary">flgH</name>
    <name evidence="14" type="ORF">REIFOR_02130</name>
</gene>
<evidence type="ECO:0000256" key="5">
    <source>
        <dbReference type="ARBA" id="ARBA00022729"/>
    </source>
</evidence>
<evidence type="ECO:0000256" key="1">
    <source>
        <dbReference type="ARBA" id="ARBA00002591"/>
    </source>
</evidence>
<keyword evidence="10 11" id="KW-0449">Lipoprotein</keyword>
<keyword evidence="15" id="KW-1185">Reference proteome</keyword>
<dbReference type="GO" id="GO:0009279">
    <property type="term" value="C:cell outer membrane"/>
    <property type="evidence" value="ECO:0007669"/>
    <property type="project" value="UniProtKB-SubCell"/>
</dbReference>
<evidence type="ECO:0000256" key="9">
    <source>
        <dbReference type="ARBA" id="ARBA00023237"/>
    </source>
</evidence>
<feature type="chain" id="PRO_5014791260" description="Flagellar L-ring protein" evidence="13">
    <location>
        <begin position="26"/>
        <end position="229"/>
    </location>
</feature>
<evidence type="ECO:0000256" key="8">
    <source>
        <dbReference type="ARBA" id="ARBA00023143"/>
    </source>
</evidence>
<proteinExistence type="inferred from homology"/>
<evidence type="ECO:0000256" key="12">
    <source>
        <dbReference type="SAM" id="MobiDB-lite"/>
    </source>
</evidence>
<dbReference type="NCBIfam" id="NF001304">
    <property type="entry name" value="PRK00249.1-4"/>
    <property type="match status" value="1"/>
</dbReference>
<dbReference type="PANTHER" id="PTHR34933">
    <property type="entry name" value="FLAGELLAR L-RING PROTEIN"/>
    <property type="match status" value="1"/>
</dbReference>
<keyword evidence="14" id="KW-0966">Cell projection</keyword>
<dbReference type="AlphaFoldDB" id="A0A2K8KVM2"/>
<dbReference type="Proteomes" id="UP000229757">
    <property type="component" value="Chromosome"/>
</dbReference>
<feature type="signal peptide" evidence="13">
    <location>
        <begin position="1"/>
        <end position="25"/>
    </location>
</feature>
<dbReference type="PANTHER" id="PTHR34933:SF1">
    <property type="entry name" value="FLAGELLAR L-RING PROTEIN"/>
    <property type="match status" value="1"/>
</dbReference>
<dbReference type="GO" id="GO:0071973">
    <property type="term" value="P:bacterial-type flagellum-dependent cell motility"/>
    <property type="evidence" value="ECO:0007669"/>
    <property type="project" value="InterPro"/>
</dbReference>
<keyword evidence="5 11" id="KW-0732">Signal</keyword>
<dbReference type="RefSeq" id="WP_100257536.1">
    <property type="nucleotide sequence ID" value="NZ_CP011797.1"/>
</dbReference>
<evidence type="ECO:0000256" key="4">
    <source>
        <dbReference type="ARBA" id="ARBA00011439"/>
    </source>
</evidence>
<dbReference type="PRINTS" id="PR01008">
    <property type="entry name" value="FLGLRINGFLGH"/>
</dbReference>
<evidence type="ECO:0000256" key="11">
    <source>
        <dbReference type="HAMAP-Rule" id="MF_00415"/>
    </source>
</evidence>
<sequence>MNRHIFISMALAALILSGCGTMQIAALPEAPKPGDPAFAPVPSDSLIPPPNSGGSLFADSYGMSLYGDKKARNVGDIITVTLDESTQGKKSSASKTSKNSSASLGAPTIAGIGPINQLSASLEGDRSFSGKGDADQSNSLTGNITVTVSEVLPNGILRVRGEKWITLNTGSEFIRIQGMLRPDDINLDNTVSSEKLADARIAYSGAGAVASSSKQGWLSTLLNSSIMPF</sequence>
<keyword evidence="7" id="KW-0564">Palmitate</keyword>
<evidence type="ECO:0000256" key="3">
    <source>
        <dbReference type="ARBA" id="ARBA00006929"/>
    </source>
</evidence>